<reference evidence="4" key="1">
    <citation type="journal article" date="2014" name="Int. J. Syst. Evol. Microbiol.">
        <title>Complete genome sequence of Corynebacterium casei LMG S-19264T (=DSM 44701T), isolated from a smear-ripened cheese.</title>
        <authorList>
            <consortium name="US DOE Joint Genome Institute (JGI-PGF)"/>
            <person name="Walter F."/>
            <person name="Albersmeier A."/>
            <person name="Kalinowski J."/>
            <person name="Ruckert C."/>
        </authorList>
    </citation>
    <scope>NUCLEOTIDE SEQUENCE</scope>
    <source>
        <strain evidence="4">KCTC 42590</strain>
    </source>
</reference>
<dbReference type="Gene3D" id="2.120.10.30">
    <property type="entry name" value="TolB, C-terminal domain"/>
    <property type="match status" value="1"/>
</dbReference>
<dbReference type="SUPFAM" id="SSF50993">
    <property type="entry name" value="Peptidase/esterase 'gauge' domain"/>
    <property type="match status" value="1"/>
</dbReference>
<name>A0A919AR02_9PROT</name>
<dbReference type="InterPro" id="IPR001375">
    <property type="entry name" value="Peptidase_S9_cat"/>
</dbReference>
<keyword evidence="1" id="KW-0378">Hydrolase</keyword>
<gene>
    <name evidence="4" type="ORF">GCM10017044_13280</name>
</gene>
<organism evidence="4 5">
    <name type="scientific">Kordiimonas sediminis</name>
    <dbReference type="NCBI Taxonomy" id="1735581"/>
    <lineage>
        <taxon>Bacteria</taxon>
        <taxon>Pseudomonadati</taxon>
        <taxon>Pseudomonadota</taxon>
        <taxon>Alphaproteobacteria</taxon>
        <taxon>Kordiimonadales</taxon>
        <taxon>Kordiimonadaceae</taxon>
        <taxon>Kordiimonas</taxon>
    </lineage>
</organism>
<sequence length="656" mass="73597">MKRTFLKLLKHSLLASALAANFASPSVVAQDAIPLIPVEEFAQLPDFESPKLSPDGTFLAFSMDVKGRRHIRVQSLDGSEAFIIPPIDNADINRVMWANADRLLIVYRLTDRARGITTQLDMTRLAAIDKDGQNFAWIVKPRPRSKAGKDRISRDTGLIGQIQDNIIDLLPDEPNHILLSIDSDLNGRAEIRYIDIRDGSFREQNDGRDGVQRWYADANHEVKLGTGYNRLNDYKVYFKQANGDYLDLETQDWYQYYNVEGLTIEDDVIYATGPGEHGREALVKINVGTGQVIETLFDDEQYDAYTVIEHPSTGIAAGVSYTDDHFRYKYFDPELAKVQRTIDSALKGRVNRIINKARDKEIYIILSTTPTDPGVYFFYDRTAKKLNQIALHHNDIDPAHMGQTERVEIPTRDGETIVSYLTLPAGKSKTDALPTVVLVHGGPRARDDMDWDYWTQFLANRGYAVLRPNFRGSTGFGQAYFAKGYKQWGGIMQQDVTDATKWLIEEGISDQQKVCIAGASYGGYSALMGVIQEPGLYACAVSVNGVTNIPSMKNKDKRFIGGSSWTQSMVLEGADDKDISPYHLAGKTAAPVLLMASKDDARVQYKLSEAMHKELKKKKKKSTYVEIDDGGHNMVTAASRLIKLKEMEKFLAKHLK</sequence>
<comment type="caution">
    <text evidence="4">The sequence shown here is derived from an EMBL/GenBank/DDBJ whole genome shotgun (WGS) entry which is preliminary data.</text>
</comment>
<dbReference type="GO" id="GO:0004252">
    <property type="term" value="F:serine-type endopeptidase activity"/>
    <property type="evidence" value="ECO:0007669"/>
    <property type="project" value="TreeGrafter"/>
</dbReference>
<dbReference type="Proteomes" id="UP000630923">
    <property type="component" value="Unassembled WGS sequence"/>
</dbReference>
<feature type="domain" description="Peptidase S9 prolyl oligopeptidase catalytic" evidence="3">
    <location>
        <begin position="455"/>
        <end position="656"/>
    </location>
</feature>
<dbReference type="EMBL" id="BNCI01000001">
    <property type="protein sequence ID" value="GHF19859.1"/>
    <property type="molecule type" value="Genomic_DNA"/>
</dbReference>
<feature type="chain" id="PRO_5036733798" evidence="2">
    <location>
        <begin position="30"/>
        <end position="656"/>
    </location>
</feature>
<dbReference type="GO" id="GO:0006508">
    <property type="term" value="P:proteolysis"/>
    <property type="evidence" value="ECO:0007669"/>
    <property type="project" value="InterPro"/>
</dbReference>
<dbReference type="AlphaFoldDB" id="A0A919AR02"/>
<keyword evidence="5" id="KW-1185">Reference proteome</keyword>
<dbReference type="InterPro" id="IPR011042">
    <property type="entry name" value="6-blade_b-propeller_TolB-like"/>
</dbReference>
<feature type="signal peptide" evidence="2">
    <location>
        <begin position="1"/>
        <end position="29"/>
    </location>
</feature>
<proteinExistence type="predicted"/>
<evidence type="ECO:0000256" key="1">
    <source>
        <dbReference type="ARBA" id="ARBA00022801"/>
    </source>
</evidence>
<dbReference type="InterPro" id="IPR029058">
    <property type="entry name" value="AB_hydrolase_fold"/>
</dbReference>
<protein>
    <submittedName>
        <fullName evidence="4">Peptidase S9</fullName>
    </submittedName>
</protein>
<keyword evidence="2" id="KW-0732">Signal</keyword>
<dbReference type="PANTHER" id="PTHR42776">
    <property type="entry name" value="SERINE PEPTIDASE S9 FAMILY MEMBER"/>
    <property type="match status" value="1"/>
</dbReference>
<dbReference type="PANTHER" id="PTHR42776:SF27">
    <property type="entry name" value="DIPEPTIDYL PEPTIDASE FAMILY MEMBER 6"/>
    <property type="match status" value="1"/>
</dbReference>
<dbReference type="SUPFAM" id="SSF53474">
    <property type="entry name" value="alpha/beta-Hydrolases"/>
    <property type="match status" value="1"/>
</dbReference>
<dbReference type="RefSeq" id="WP_191251076.1">
    <property type="nucleotide sequence ID" value="NZ_BNCI01000001.1"/>
</dbReference>
<evidence type="ECO:0000313" key="5">
    <source>
        <dbReference type="Proteomes" id="UP000630923"/>
    </source>
</evidence>
<dbReference type="Gene3D" id="3.40.50.1820">
    <property type="entry name" value="alpha/beta hydrolase"/>
    <property type="match status" value="1"/>
</dbReference>
<dbReference type="Pfam" id="PF00326">
    <property type="entry name" value="Peptidase_S9"/>
    <property type="match status" value="1"/>
</dbReference>
<reference evidence="4" key="2">
    <citation type="submission" date="2020-09" db="EMBL/GenBank/DDBJ databases">
        <authorList>
            <person name="Sun Q."/>
            <person name="Kim S."/>
        </authorList>
    </citation>
    <scope>NUCLEOTIDE SEQUENCE</scope>
    <source>
        <strain evidence="4">KCTC 42590</strain>
    </source>
</reference>
<accession>A0A919AR02</accession>
<evidence type="ECO:0000313" key="4">
    <source>
        <dbReference type="EMBL" id="GHF19859.1"/>
    </source>
</evidence>
<evidence type="ECO:0000259" key="3">
    <source>
        <dbReference type="Pfam" id="PF00326"/>
    </source>
</evidence>
<evidence type="ECO:0000256" key="2">
    <source>
        <dbReference type="SAM" id="SignalP"/>
    </source>
</evidence>